<dbReference type="EMBL" id="JAETWB010000002">
    <property type="protein sequence ID" value="MBL6077852.1"/>
    <property type="molecule type" value="Genomic_DNA"/>
</dbReference>
<sequence length="57" mass="6173">MSHSTAITDIDLPLPIALAPPLGDPIDRRLRQAWVDAGVTLTQMGRALGVSTQRIHE</sequence>
<evidence type="ECO:0000313" key="2">
    <source>
        <dbReference type="Proteomes" id="UP000660885"/>
    </source>
</evidence>
<comment type="caution">
    <text evidence="1">The sequence shown here is derived from an EMBL/GenBank/DDBJ whole genome shotgun (WGS) entry which is preliminary data.</text>
</comment>
<proteinExistence type="predicted"/>
<keyword evidence="2" id="KW-1185">Reference proteome</keyword>
<organism evidence="1 2">
    <name type="scientific">Belnapia arida</name>
    <dbReference type="NCBI Taxonomy" id="2804533"/>
    <lineage>
        <taxon>Bacteria</taxon>
        <taxon>Pseudomonadati</taxon>
        <taxon>Pseudomonadota</taxon>
        <taxon>Alphaproteobacteria</taxon>
        <taxon>Acetobacterales</taxon>
        <taxon>Roseomonadaceae</taxon>
        <taxon>Belnapia</taxon>
    </lineage>
</organism>
<gene>
    <name evidence="1" type="ORF">JMJ56_07540</name>
</gene>
<evidence type="ECO:0000313" key="1">
    <source>
        <dbReference type="EMBL" id="MBL6077852.1"/>
    </source>
</evidence>
<protein>
    <submittedName>
        <fullName evidence="1">Uncharacterized protein</fullName>
    </submittedName>
</protein>
<reference evidence="1 2" key="1">
    <citation type="submission" date="2021-01" db="EMBL/GenBank/DDBJ databases">
        <title>Belnapia mucosa sp. nov. and Belnapia arida sp. nov., isolated from the Tabernas Desert (Almeria, Spain).</title>
        <authorList>
            <person name="Molina-Menor E."/>
            <person name="Vidal-Verdu A."/>
            <person name="Calonge A."/>
            <person name="Satari L."/>
            <person name="Pereto J."/>
            <person name="Porcar M."/>
        </authorList>
    </citation>
    <scope>NUCLEOTIDE SEQUENCE [LARGE SCALE GENOMIC DNA]</scope>
    <source>
        <strain evidence="1 2">T18</strain>
    </source>
</reference>
<dbReference type="Proteomes" id="UP000660885">
    <property type="component" value="Unassembled WGS sequence"/>
</dbReference>
<dbReference type="RefSeq" id="WP_202831016.1">
    <property type="nucleotide sequence ID" value="NZ_JAETWB010000002.1"/>
</dbReference>
<accession>A0ABS1TZK1</accession>
<name>A0ABS1TZK1_9PROT</name>